<dbReference type="NCBIfam" id="TIGR04038">
    <property type="entry name" value="tatD_link_rSAM"/>
    <property type="match status" value="1"/>
</dbReference>
<dbReference type="CDD" id="cd01310">
    <property type="entry name" value="TatD_DNAse"/>
    <property type="match status" value="1"/>
</dbReference>
<dbReference type="GO" id="GO:0046872">
    <property type="term" value="F:metal ion binding"/>
    <property type="evidence" value="ECO:0007669"/>
    <property type="project" value="UniProtKB-KW"/>
</dbReference>
<sequence length="471" mass="52158">MFLSGAFLVKNFNNMMIIDTHAHLDFPEYKTDLDSVLSRAREAGVGSIINVGTSLSTSKKCIALAHRFENIYASVGIHPHGATKVSEETWLELESLIGGSKIVAVGETGLDYYRNKSPHEDQQVLFEKHLALAKKHDLPVIIHCREASEDCLKILNKYKNGGLKGVVHCFSGTAEVAKACLDLGMFLSFAGPITFKNAQNLRDIAKTVPVERLLLETDCPFLSPHPKRGERNEPSYLSLVIPVFAEIYGLSPEDIARITSFNAYALFGIGEPELEGKIAYAIRNSLYINLTNRCSMECSFCMRTTYPFVKGHNLHLKREPTIEEVLQSIGDPGRYDEVVFCGYGEPTERLEVLKAVAADLKSKGKRIRLDTNGHGDIINGRSIANELKGLIDTICISLNAETAEKYAAICKPVFGEKAYFALIQFVKDAKKVIPNVQVSVVEIPGIDIKKCREIAVELGVDFRVRKHDVLG</sequence>
<feature type="domain" description="Radical SAM core" evidence="8">
    <location>
        <begin position="280"/>
        <end position="471"/>
    </location>
</feature>
<reference evidence="9" key="1">
    <citation type="journal article" date="2006" name="Nature">
        <title>Deciphering the evolution and metabolism of an anammox bacterium from a community genome.</title>
        <authorList>
            <person name="Strous M."/>
            <person name="Pelletier E."/>
            <person name="Mangenot S."/>
            <person name="Rattei T."/>
            <person name="Lehner A."/>
            <person name="Taylor M.W."/>
            <person name="Horn M."/>
            <person name="Daims H."/>
            <person name="Bartol-Mavel D."/>
            <person name="Wincker P."/>
            <person name="Barbe V."/>
            <person name="Fonknechten N."/>
            <person name="Vallenet D."/>
            <person name="Segurens B."/>
            <person name="Schenowitz-Truong C."/>
            <person name="Medigue C."/>
            <person name="Collingro A."/>
            <person name="Snel B."/>
            <person name="Dutilh B.E."/>
            <person name="OpDenCamp H.J.M."/>
            <person name="vanDerDrift C."/>
            <person name="Cirpus I."/>
            <person name="vanDePas-Schoonen K.T."/>
            <person name="Harhangi H.R."/>
            <person name="vanNiftrik L."/>
            <person name="Schmid M."/>
            <person name="Keltjens J."/>
            <person name="vanDeVossenberg J."/>
            <person name="Kartal B."/>
            <person name="Meier H."/>
            <person name="Frishman D."/>
            <person name="Huynen M.A."/>
            <person name="Mewes H."/>
            <person name="Weissenbach J."/>
            <person name="Jetten M.S.M."/>
            <person name="Wagner M."/>
            <person name="LePaslier D."/>
        </authorList>
    </citation>
    <scope>NUCLEOTIDE SEQUENCE</scope>
</reference>
<reference evidence="9" key="2">
    <citation type="submission" date="2006-01" db="EMBL/GenBank/DDBJ databases">
        <authorList>
            <person name="Genoscope"/>
        </authorList>
    </citation>
    <scope>NUCLEOTIDE SEQUENCE</scope>
</reference>
<dbReference type="InterPro" id="IPR013785">
    <property type="entry name" value="Aldolase_TIM"/>
</dbReference>
<dbReference type="InterPro" id="IPR023821">
    <property type="entry name" value="rSAM_TatD-assoc"/>
</dbReference>
<comment type="cofactor">
    <cofactor evidence="1">
        <name>[4Fe-4S] cluster</name>
        <dbReference type="ChEBI" id="CHEBI:49883"/>
    </cofactor>
</comment>
<reference evidence="11" key="4">
    <citation type="submission" date="2017-10" db="EMBL/GenBank/DDBJ databases">
        <authorList>
            <person name="Frank J."/>
        </authorList>
    </citation>
    <scope>NUCLEOTIDE SEQUENCE [LARGE SCALE GENOMIC DNA]</scope>
</reference>
<evidence type="ECO:0000256" key="5">
    <source>
        <dbReference type="ARBA" id="ARBA00022801"/>
    </source>
</evidence>
<dbReference type="PANTHER" id="PTHR46124:SF2">
    <property type="entry name" value="D-AMINOACYL-TRNA DEACYLASE"/>
    <property type="match status" value="1"/>
</dbReference>
<dbReference type="InterPro" id="IPR015991">
    <property type="entry name" value="TatD/YcfH-like"/>
</dbReference>
<dbReference type="OrthoDB" id="9810005at2"/>
<dbReference type="SFLD" id="SFLDS00029">
    <property type="entry name" value="Radical_SAM"/>
    <property type="match status" value="1"/>
</dbReference>
<keyword evidence="11" id="KW-1185">Reference proteome</keyword>
<dbReference type="FunFam" id="3.20.20.140:FF:000005">
    <property type="entry name" value="TatD family hydrolase"/>
    <property type="match status" value="1"/>
</dbReference>
<dbReference type="Pfam" id="PF04055">
    <property type="entry name" value="Radical_SAM"/>
    <property type="match status" value="1"/>
</dbReference>
<keyword evidence="6" id="KW-0408">Iron</keyword>
<dbReference type="PANTHER" id="PTHR46124">
    <property type="entry name" value="D-AMINOACYL-TRNA DEACYLASE"/>
    <property type="match status" value="1"/>
</dbReference>
<dbReference type="EMBL" id="LT934425">
    <property type="protein sequence ID" value="SOH03319.1"/>
    <property type="molecule type" value="Genomic_DNA"/>
</dbReference>
<dbReference type="SFLD" id="SFLDG01111">
    <property type="entry name" value="Uncharacterised_Radical_SAM_Su"/>
    <property type="match status" value="1"/>
</dbReference>
<dbReference type="CDD" id="cd01335">
    <property type="entry name" value="Radical_SAM"/>
    <property type="match status" value="1"/>
</dbReference>
<dbReference type="Gene3D" id="3.20.20.140">
    <property type="entry name" value="Metal-dependent hydrolases"/>
    <property type="match status" value="1"/>
</dbReference>
<dbReference type="InterPro" id="IPR018228">
    <property type="entry name" value="DNase_TatD-rel_CS"/>
</dbReference>
<keyword evidence="7" id="KW-0411">Iron-sulfur</keyword>
<organism evidence="9">
    <name type="scientific">Kuenenia stuttgartiensis</name>
    <dbReference type="NCBI Taxonomy" id="174633"/>
    <lineage>
        <taxon>Bacteria</taxon>
        <taxon>Pseudomonadati</taxon>
        <taxon>Planctomycetota</taxon>
        <taxon>Candidatus Brocadiia</taxon>
        <taxon>Candidatus Brocadiales</taxon>
        <taxon>Candidatus Brocadiaceae</taxon>
        <taxon>Candidatus Kuenenia</taxon>
    </lineage>
</organism>
<dbReference type="PROSITE" id="PS51918">
    <property type="entry name" value="RADICAL_SAM"/>
    <property type="match status" value="1"/>
</dbReference>
<comment type="similarity">
    <text evidence="2">Belongs to the metallo-dependent hydrolases superfamily. TatD-type hydrolase family.</text>
</comment>
<evidence type="ECO:0000256" key="2">
    <source>
        <dbReference type="ARBA" id="ARBA00009275"/>
    </source>
</evidence>
<dbReference type="GO" id="GO:0005829">
    <property type="term" value="C:cytosol"/>
    <property type="evidence" value="ECO:0007669"/>
    <property type="project" value="TreeGrafter"/>
</dbReference>
<evidence type="ECO:0000256" key="7">
    <source>
        <dbReference type="ARBA" id="ARBA00023014"/>
    </source>
</evidence>
<evidence type="ECO:0000313" key="11">
    <source>
        <dbReference type="Proteomes" id="UP000221734"/>
    </source>
</evidence>
<dbReference type="EMBL" id="CT573071">
    <property type="protein sequence ID" value="CAJ74083.1"/>
    <property type="molecule type" value="Genomic_DNA"/>
</dbReference>
<keyword evidence="5" id="KW-0378">Hydrolase</keyword>
<reference evidence="10" key="3">
    <citation type="submission" date="2017-10" db="EMBL/GenBank/DDBJ databases">
        <authorList>
            <person name="Banno H."/>
            <person name="Chua N.-H."/>
        </authorList>
    </citation>
    <scope>NUCLEOTIDE SEQUENCE [LARGE SCALE GENOMIC DNA]</scope>
    <source>
        <strain evidence="10">Kuenenia_mbr1_ru-nijmegen</strain>
    </source>
</reference>
<dbReference type="AlphaFoldDB" id="Q1Q243"/>
<dbReference type="InterPro" id="IPR032466">
    <property type="entry name" value="Metal_Hydrolase"/>
</dbReference>
<dbReference type="InterPro" id="IPR058240">
    <property type="entry name" value="rSAM_sf"/>
</dbReference>
<gene>
    <name evidence="10" type="ORF">KSMBR1_0808</name>
    <name evidence="9" type="ORF">kuste3322</name>
</gene>
<dbReference type="SUPFAM" id="SSF51556">
    <property type="entry name" value="Metallo-dependent hydrolases"/>
    <property type="match status" value="1"/>
</dbReference>
<dbReference type="GO" id="GO:0016788">
    <property type="term" value="F:hydrolase activity, acting on ester bonds"/>
    <property type="evidence" value="ECO:0007669"/>
    <property type="project" value="InterPro"/>
</dbReference>
<evidence type="ECO:0000313" key="10">
    <source>
        <dbReference type="EMBL" id="SOH03319.1"/>
    </source>
</evidence>
<dbReference type="NCBIfam" id="TIGR00010">
    <property type="entry name" value="YchF/TatD family DNA exonuclease"/>
    <property type="match status" value="1"/>
</dbReference>
<dbReference type="GO" id="GO:0004536">
    <property type="term" value="F:DNA nuclease activity"/>
    <property type="evidence" value="ECO:0007669"/>
    <property type="project" value="InterPro"/>
</dbReference>
<keyword evidence="4" id="KW-0479">Metal-binding</keyword>
<dbReference type="SUPFAM" id="SSF102114">
    <property type="entry name" value="Radical SAM enzymes"/>
    <property type="match status" value="1"/>
</dbReference>
<evidence type="ECO:0000256" key="6">
    <source>
        <dbReference type="ARBA" id="ARBA00023004"/>
    </source>
</evidence>
<evidence type="ECO:0000256" key="3">
    <source>
        <dbReference type="ARBA" id="ARBA00022691"/>
    </source>
</evidence>
<evidence type="ECO:0000313" key="9">
    <source>
        <dbReference type="EMBL" id="CAJ74083.1"/>
    </source>
</evidence>
<keyword evidence="3" id="KW-0949">S-adenosyl-L-methionine</keyword>
<protein>
    <recommendedName>
        <fullName evidence="8">Radical SAM core domain-containing protein</fullName>
    </recommendedName>
</protein>
<proteinExistence type="inferred from homology"/>
<dbReference type="Proteomes" id="UP000221734">
    <property type="component" value="Chromosome Kuenenia_stuttgartiensis_MBR1"/>
</dbReference>
<dbReference type="KEGG" id="kst:KSMBR1_0808"/>
<dbReference type="Gene3D" id="3.20.20.70">
    <property type="entry name" value="Aldolase class I"/>
    <property type="match status" value="1"/>
</dbReference>
<dbReference type="GO" id="GO:0051536">
    <property type="term" value="F:iron-sulfur cluster binding"/>
    <property type="evidence" value="ECO:0007669"/>
    <property type="project" value="UniProtKB-KW"/>
</dbReference>
<dbReference type="PROSITE" id="PS01090">
    <property type="entry name" value="TATD_2"/>
    <property type="match status" value="1"/>
</dbReference>
<evidence type="ECO:0000259" key="8">
    <source>
        <dbReference type="PROSITE" id="PS51918"/>
    </source>
</evidence>
<evidence type="ECO:0000256" key="1">
    <source>
        <dbReference type="ARBA" id="ARBA00001966"/>
    </source>
</evidence>
<evidence type="ECO:0000256" key="4">
    <source>
        <dbReference type="ARBA" id="ARBA00022723"/>
    </source>
</evidence>
<dbReference type="Pfam" id="PF01026">
    <property type="entry name" value="TatD_DNase"/>
    <property type="match status" value="1"/>
</dbReference>
<name>Q1Q243_KUEST</name>
<dbReference type="InterPro" id="IPR001130">
    <property type="entry name" value="TatD-like"/>
</dbReference>
<dbReference type="InterPro" id="IPR007197">
    <property type="entry name" value="rSAM"/>
</dbReference>
<dbReference type="PROSITE" id="PS01137">
    <property type="entry name" value="TATD_1"/>
    <property type="match status" value="1"/>
</dbReference>
<accession>Q1Q243</accession>